<keyword evidence="5" id="KW-1185">Reference proteome</keyword>
<dbReference type="PANTHER" id="PTHR35936">
    <property type="entry name" value="MEMBRANE-BOUND LYTIC MUREIN TRANSGLYCOSYLASE F"/>
    <property type="match status" value="1"/>
</dbReference>
<proteinExistence type="predicted"/>
<evidence type="ECO:0000256" key="2">
    <source>
        <dbReference type="SAM" id="SignalP"/>
    </source>
</evidence>
<dbReference type="InterPro" id="IPR001638">
    <property type="entry name" value="Solute-binding_3/MltF_N"/>
</dbReference>
<feature type="chain" id="PRO_5046645074" evidence="2">
    <location>
        <begin position="25"/>
        <end position="247"/>
    </location>
</feature>
<organism evidence="4 5">
    <name type="scientific">Rhodoferax mekongensis</name>
    <dbReference type="NCBI Taxonomy" id="3068341"/>
    <lineage>
        <taxon>Bacteria</taxon>
        <taxon>Pseudomonadati</taxon>
        <taxon>Pseudomonadota</taxon>
        <taxon>Betaproteobacteria</taxon>
        <taxon>Burkholderiales</taxon>
        <taxon>Comamonadaceae</taxon>
        <taxon>Rhodoferax</taxon>
    </lineage>
</organism>
<feature type="domain" description="Solute-binding protein family 3/N-terminal" evidence="3">
    <location>
        <begin position="26"/>
        <end position="247"/>
    </location>
</feature>
<feature type="signal peptide" evidence="2">
    <location>
        <begin position="1"/>
        <end position="24"/>
    </location>
</feature>
<sequence length="247" mass="28009">MNIFSKKKAFATICGLLSIEVALAADLNVCMIELKPWAFMAGDPQNSRIVGVMADILIEFKKRTGLEFKSRLLPYARLELELERGSCDIALMAWSDRRSNYAFKGTAFMPLEFGVIAKKGVRLRKYEDLSSLNISVTQGLSICPEFDNDTSLKKQLDKDNLTGVRKVEYQRADAVAGSLLTLRYLIQQEGLDYKFGESLMLKRNEFSTAYSKKSLNIDDYKQIDLYFASMQADGTIKRILNSWYGIK</sequence>
<dbReference type="SMART" id="SM00062">
    <property type="entry name" value="PBPb"/>
    <property type="match status" value="1"/>
</dbReference>
<dbReference type="RefSeq" id="WP_313866828.1">
    <property type="nucleotide sequence ID" value="NZ_CP132507.1"/>
</dbReference>
<reference evidence="4 5" key="1">
    <citation type="submission" date="2023-08" db="EMBL/GenBank/DDBJ databases">
        <title>Rhodoferax potami sp. nov. and Rhodoferax mekongensis sp. nov., isolated from the Mekong River in Thailand.</title>
        <authorList>
            <person name="Kitikhun S."/>
            <person name="Charoenyingcharoen P."/>
            <person name="Siriarchawattana P."/>
            <person name="Likhitrattanapisal S."/>
            <person name="Nilsakha T."/>
            <person name="Chanpet A."/>
            <person name="Rattanawaree P."/>
            <person name="Ingsriswang S."/>
        </authorList>
    </citation>
    <scope>NUCLEOTIDE SEQUENCE [LARGE SCALE GENOMIC DNA]</scope>
    <source>
        <strain evidence="4 5">TBRC 17307</strain>
    </source>
</reference>
<dbReference type="EMBL" id="CP132507">
    <property type="protein sequence ID" value="WNO03957.1"/>
    <property type="molecule type" value="Genomic_DNA"/>
</dbReference>
<evidence type="ECO:0000256" key="1">
    <source>
        <dbReference type="ARBA" id="ARBA00022729"/>
    </source>
</evidence>
<dbReference type="SUPFAM" id="SSF53850">
    <property type="entry name" value="Periplasmic binding protein-like II"/>
    <property type="match status" value="1"/>
</dbReference>
<evidence type="ECO:0000259" key="3">
    <source>
        <dbReference type="SMART" id="SM00062"/>
    </source>
</evidence>
<evidence type="ECO:0000313" key="5">
    <source>
        <dbReference type="Proteomes" id="UP001302257"/>
    </source>
</evidence>
<dbReference type="Proteomes" id="UP001302257">
    <property type="component" value="Chromosome"/>
</dbReference>
<accession>A0ABZ0AWW6</accession>
<dbReference type="Gene3D" id="3.40.190.10">
    <property type="entry name" value="Periplasmic binding protein-like II"/>
    <property type="match status" value="2"/>
</dbReference>
<dbReference type="PANTHER" id="PTHR35936:SF6">
    <property type="entry name" value="AMINO ACID ABC TRANSPORTER SUBSTRATE-BINDING PAAT FAMILY PROTEIN"/>
    <property type="match status" value="1"/>
</dbReference>
<gene>
    <name evidence="4" type="ORF">RAN89_13685</name>
</gene>
<dbReference type="Pfam" id="PF00497">
    <property type="entry name" value="SBP_bac_3"/>
    <property type="match status" value="1"/>
</dbReference>
<keyword evidence="1 2" id="KW-0732">Signal</keyword>
<evidence type="ECO:0000313" key="4">
    <source>
        <dbReference type="EMBL" id="WNO03957.1"/>
    </source>
</evidence>
<name>A0ABZ0AWW6_9BURK</name>
<protein>
    <submittedName>
        <fullName evidence="4">Transporter substrate-binding domain-containing protein</fullName>
    </submittedName>
</protein>